<comment type="caution">
    <text evidence="2">The sequence shown here is derived from an EMBL/GenBank/DDBJ whole genome shotgun (WGS) entry which is preliminary data.</text>
</comment>
<organism evidence="2 3">
    <name type="scientific">Candidatus Curtissbacteria bacterium RIFCSPHIGHO2_01_FULL_40_12</name>
    <dbReference type="NCBI Taxonomy" id="1797710"/>
    <lineage>
        <taxon>Bacteria</taxon>
        <taxon>Candidatus Curtissiibacteriota</taxon>
    </lineage>
</organism>
<dbReference type="EMBL" id="MFAY01000042">
    <property type="protein sequence ID" value="OGD88320.1"/>
    <property type="molecule type" value="Genomic_DNA"/>
</dbReference>
<reference evidence="2 3" key="1">
    <citation type="journal article" date="2016" name="Nat. Commun.">
        <title>Thousands of microbial genomes shed light on interconnected biogeochemical processes in an aquifer system.</title>
        <authorList>
            <person name="Anantharaman K."/>
            <person name="Brown C.T."/>
            <person name="Hug L.A."/>
            <person name="Sharon I."/>
            <person name="Castelle C.J."/>
            <person name="Probst A.J."/>
            <person name="Thomas B.C."/>
            <person name="Singh A."/>
            <person name="Wilkins M.J."/>
            <person name="Karaoz U."/>
            <person name="Brodie E.L."/>
            <person name="Williams K.H."/>
            <person name="Hubbard S.S."/>
            <person name="Banfield J.F."/>
        </authorList>
    </citation>
    <scope>NUCLEOTIDE SEQUENCE [LARGE SCALE GENOMIC DNA]</scope>
</reference>
<dbReference type="AlphaFoldDB" id="A0A1F5G8X1"/>
<name>A0A1F5G8X1_9BACT</name>
<feature type="domain" description="Endonuclease/exonuclease/phosphatase" evidence="1">
    <location>
        <begin position="6"/>
        <end position="220"/>
    </location>
</feature>
<accession>A0A1F5G8X1</accession>
<evidence type="ECO:0000313" key="3">
    <source>
        <dbReference type="Proteomes" id="UP000178577"/>
    </source>
</evidence>
<dbReference type="GO" id="GO:0003824">
    <property type="term" value="F:catalytic activity"/>
    <property type="evidence" value="ECO:0007669"/>
    <property type="project" value="InterPro"/>
</dbReference>
<dbReference type="GO" id="GO:0006506">
    <property type="term" value="P:GPI anchor biosynthetic process"/>
    <property type="evidence" value="ECO:0007669"/>
    <property type="project" value="TreeGrafter"/>
</dbReference>
<evidence type="ECO:0000313" key="2">
    <source>
        <dbReference type="EMBL" id="OGD88320.1"/>
    </source>
</evidence>
<evidence type="ECO:0000259" key="1">
    <source>
        <dbReference type="Pfam" id="PF03372"/>
    </source>
</evidence>
<dbReference type="InterPro" id="IPR005135">
    <property type="entry name" value="Endo/exonuclease/phosphatase"/>
</dbReference>
<gene>
    <name evidence="2" type="ORF">A2693_01740</name>
</gene>
<dbReference type="SUPFAM" id="SSF56219">
    <property type="entry name" value="DNase I-like"/>
    <property type="match status" value="1"/>
</dbReference>
<protein>
    <recommendedName>
        <fullName evidence="1">Endonuclease/exonuclease/phosphatase domain-containing protein</fullName>
    </recommendedName>
</protein>
<dbReference type="Proteomes" id="UP000178577">
    <property type="component" value="Unassembled WGS sequence"/>
</dbReference>
<proteinExistence type="predicted"/>
<dbReference type="PANTHER" id="PTHR14859:SF1">
    <property type="entry name" value="PGAP2-INTERACTING PROTEIN"/>
    <property type="match status" value="1"/>
</dbReference>
<dbReference type="InterPro" id="IPR051916">
    <property type="entry name" value="GPI-anchor_lipid_remodeler"/>
</dbReference>
<dbReference type="Gene3D" id="3.60.10.10">
    <property type="entry name" value="Endonuclease/exonuclease/phosphatase"/>
    <property type="match status" value="1"/>
</dbReference>
<sequence length="229" mass="25886">MQLKVLSWNIWIKGYFDQIADFLKGSGADIIGLQEVSPDDPTRDVVDFLDKLGYQHAFAPFKHTWRGKVFNDGPAIFSKYKIRKTQTYILSKKNGRVAVRADILVGEETLHVFSTHLIHTHQKPSKVQDEQAMTLISKLPKEHVIVIGDFNATGESSVIKNMRKVLLDCDPASKPTWSMYKEGCLVCYPGGVKIRLDYIFTTKDIKANSFKVEDSKASDHLPISVMIEV</sequence>
<dbReference type="GO" id="GO:0016020">
    <property type="term" value="C:membrane"/>
    <property type="evidence" value="ECO:0007669"/>
    <property type="project" value="GOC"/>
</dbReference>
<dbReference type="Pfam" id="PF03372">
    <property type="entry name" value="Exo_endo_phos"/>
    <property type="match status" value="1"/>
</dbReference>
<dbReference type="InterPro" id="IPR036691">
    <property type="entry name" value="Endo/exonu/phosph_ase_sf"/>
</dbReference>
<dbReference type="PANTHER" id="PTHR14859">
    <property type="entry name" value="CALCOFLUOR WHITE HYPERSENSITIVE PROTEIN PRECURSOR"/>
    <property type="match status" value="1"/>
</dbReference>